<feature type="chain" id="PRO_5033001045" evidence="1">
    <location>
        <begin position="24"/>
        <end position="230"/>
    </location>
</feature>
<evidence type="ECO:0000256" key="1">
    <source>
        <dbReference type="SAM" id="SignalP"/>
    </source>
</evidence>
<gene>
    <name evidence="2" type="ORF">FYJ85_04225</name>
</gene>
<organism evidence="2 3">
    <name type="scientific">Victivallis lenta</name>
    <dbReference type="NCBI Taxonomy" id="2606640"/>
    <lineage>
        <taxon>Bacteria</taxon>
        <taxon>Pseudomonadati</taxon>
        <taxon>Lentisphaerota</taxon>
        <taxon>Lentisphaeria</taxon>
        <taxon>Victivallales</taxon>
        <taxon>Victivallaceae</taxon>
        <taxon>Victivallis</taxon>
    </lineage>
</organism>
<keyword evidence="3" id="KW-1185">Reference proteome</keyword>
<dbReference type="AlphaFoldDB" id="A0A844FZB6"/>
<proteinExistence type="predicted"/>
<comment type="caution">
    <text evidence="2">The sequence shown here is derived from an EMBL/GenBank/DDBJ whole genome shotgun (WGS) entry which is preliminary data.</text>
</comment>
<reference evidence="2 3" key="1">
    <citation type="submission" date="2019-08" db="EMBL/GenBank/DDBJ databases">
        <title>In-depth cultivation of the pig gut microbiome towards novel bacterial diversity and tailored functional studies.</title>
        <authorList>
            <person name="Wylensek D."/>
            <person name="Hitch T.C.A."/>
            <person name="Clavel T."/>
        </authorList>
    </citation>
    <scope>NUCLEOTIDE SEQUENCE [LARGE SCALE GENOMIC DNA]</scope>
    <source>
        <strain evidence="2 3">BBE-744-WT-12</strain>
    </source>
</reference>
<dbReference type="EMBL" id="VUNS01000003">
    <property type="protein sequence ID" value="MST96253.1"/>
    <property type="molecule type" value="Genomic_DNA"/>
</dbReference>
<feature type="signal peptide" evidence="1">
    <location>
        <begin position="1"/>
        <end position="23"/>
    </location>
</feature>
<evidence type="ECO:0000313" key="2">
    <source>
        <dbReference type="EMBL" id="MST96253.1"/>
    </source>
</evidence>
<protein>
    <submittedName>
        <fullName evidence="2">Uncharacterized protein</fullName>
    </submittedName>
</protein>
<accession>A0A844FZB6</accession>
<dbReference type="RefSeq" id="WP_154417087.1">
    <property type="nucleotide sequence ID" value="NZ_VUNS01000003.1"/>
</dbReference>
<name>A0A844FZB6_9BACT</name>
<dbReference type="Proteomes" id="UP000435649">
    <property type="component" value="Unassembled WGS sequence"/>
</dbReference>
<sequence>MKKWLFLVGLTALLLHGAQDARAAAVEELFTKVKVTLNTSNPPSFRNTSNSTPSTSSSWRNKWLVISVEFTPVMPQRQRHFWIDDVTMNIRAVFNGQSDGRAQPILFTGTSEFWTIPLDNRKHIATMFVPPQILDRYLPSTGSASVVSTSGTFVMEVLFKDRAGTVIGTGFYGQRGMSDKDYAEYFSKLNAGAALTIPGAILPRNLTPWAYLDIDDFDFLKPAGGRAAEK</sequence>
<keyword evidence="1" id="KW-0732">Signal</keyword>
<evidence type="ECO:0000313" key="3">
    <source>
        <dbReference type="Proteomes" id="UP000435649"/>
    </source>
</evidence>